<evidence type="ECO:0000313" key="8">
    <source>
        <dbReference type="EMBL" id="OGG42926.1"/>
    </source>
</evidence>
<feature type="region of interest" description="Disordered" evidence="5">
    <location>
        <begin position="166"/>
        <end position="185"/>
    </location>
</feature>
<dbReference type="Proteomes" id="UP000178249">
    <property type="component" value="Unassembled WGS sequence"/>
</dbReference>
<organism evidence="8 9">
    <name type="scientific">Candidatus Kaiserbacteria bacterium RIFCSPHIGHO2_01_FULL_48_10</name>
    <dbReference type="NCBI Taxonomy" id="1798476"/>
    <lineage>
        <taxon>Bacteria</taxon>
        <taxon>Candidatus Kaiseribacteriota</taxon>
    </lineage>
</organism>
<gene>
    <name evidence="8" type="ORF">A2841_02165</name>
</gene>
<name>A0A1F6C133_9BACT</name>
<evidence type="ECO:0000256" key="6">
    <source>
        <dbReference type="SAM" id="Phobius"/>
    </source>
</evidence>
<evidence type="ECO:0000256" key="3">
    <source>
        <dbReference type="ARBA" id="ARBA00022729"/>
    </source>
</evidence>
<feature type="compositionally biased region" description="Polar residues" evidence="5">
    <location>
        <begin position="536"/>
        <end position="545"/>
    </location>
</feature>
<evidence type="ECO:0000259" key="7">
    <source>
        <dbReference type="Pfam" id="PF19077"/>
    </source>
</evidence>
<evidence type="ECO:0000313" key="9">
    <source>
        <dbReference type="Proteomes" id="UP000178249"/>
    </source>
</evidence>
<keyword evidence="4" id="KW-0106">Calcium</keyword>
<feature type="compositionally biased region" description="Basic and acidic residues" evidence="5">
    <location>
        <begin position="644"/>
        <end position="658"/>
    </location>
</feature>
<comment type="subcellular location">
    <subcellularLocation>
        <location evidence="1">Secreted</location>
    </subcellularLocation>
</comment>
<dbReference type="GO" id="GO:0005509">
    <property type="term" value="F:calcium ion binding"/>
    <property type="evidence" value="ECO:0007669"/>
    <property type="project" value="InterPro"/>
</dbReference>
<dbReference type="InterPro" id="IPR044016">
    <property type="entry name" value="Big_13"/>
</dbReference>
<dbReference type="InterPro" id="IPR028974">
    <property type="entry name" value="TSP_type-3_rpt"/>
</dbReference>
<evidence type="ECO:0000256" key="1">
    <source>
        <dbReference type="ARBA" id="ARBA00004613"/>
    </source>
</evidence>
<feature type="region of interest" description="Disordered" evidence="5">
    <location>
        <begin position="717"/>
        <end position="742"/>
    </location>
</feature>
<dbReference type="SUPFAM" id="SSF103647">
    <property type="entry name" value="TSP type-3 repeat"/>
    <property type="match status" value="1"/>
</dbReference>
<feature type="compositionally biased region" description="Basic and acidic residues" evidence="5">
    <location>
        <begin position="667"/>
        <end position="680"/>
    </location>
</feature>
<proteinExistence type="predicted"/>
<keyword evidence="6" id="KW-0812">Transmembrane</keyword>
<dbReference type="Gene3D" id="2.60.40.10">
    <property type="entry name" value="Immunoglobulins"/>
    <property type="match status" value="2"/>
</dbReference>
<dbReference type="EMBL" id="MFKP01000061">
    <property type="protein sequence ID" value="OGG42926.1"/>
    <property type="molecule type" value="Genomic_DNA"/>
</dbReference>
<feature type="compositionally biased region" description="Low complexity" evidence="5">
    <location>
        <begin position="723"/>
        <end position="736"/>
    </location>
</feature>
<dbReference type="Pfam" id="PF19077">
    <property type="entry name" value="Big_13"/>
    <property type="match status" value="1"/>
</dbReference>
<keyword evidence="6" id="KW-0472">Membrane</keyword>
<evidence type="ECO:0000256" key="2">
    <source>
        <dbReference type="ARBA" id="ARBA00022525"/>
    </source>
</evidence>
<dbReference type="InterPro" id="IPR059100">
    <property type="entry name" value="TSP3_bac"/>
</dbReference>
<protein>
    <recommendedName>
        <fullName evidence="7">Bacterial Ig-like domain-containing protein</fullName>
    </recommendedName>
</protein>
<reference evidence="8 9" key="1">
    <citation type="journal article" date="2016" name="Nat. Commun.">
        <title>Thousands of microbial genomes shed light on interconnected biogeochemical processes in an aquifer system.</title>
        <authorList>
            <person name="Anantharaman K."/>
            <person name="Brown C.T."/>
            <person name="Hug L.A."/>
            <person name="Sharon I."/>
            <person name="Castelle C.J."/>
            <person name="Probst A.J."/>
            <person name="Thomas B.C."/>
            <person name="Singh A."/>
            <person name="Wilkins M.J."/>
            <person name="Karaoz U."/>
            <person name="Brodie E.L."/>
            <person name="Williams K.H."/>
            <person name="Hubbard S.S."/>
            <person name="Banfield J.F."/>
        </authorList>
    </citation>
    <scope>NUCLEOTIDE SEQUENCE [LARGE SCALE GENOMIC DNA]</scope>
</reference>
<sequence length="881" mass="94066">MKKVIQGIIAFSLILDVAVVFGFGLTLLSSYEDGSLIPKTVTVRRAGQQVAGVSTYTTLQTTTSPLTITNPGEGSTVNNTIALRARAATQFPYVSFDVTQNINGATGFLTATPSSTTLDWEYSLDTKPMPNGSYTIRARAVSGMGENLASSPIVTFNIFNAVSGTTNTSSTTTNSNTTTTTPTPTLSILSPLSGTTISGTTPVGGELTGFSTAWIIREARLLVLKDGAIVLNPPPLAAQVPDHPSMWKSDLQTTLLANGQYDLKFRISYLDSTNVEKPLESTLVRINIGNAVTTDTSTTTTNTSATTNTSTTTNTASFNTNTTSPTNTTDPVVMRYPDPSQYAIFRSLNVNESRLMAQTSVAVSGLDFAIRKVGETAPQRKGATFNSQYNAWMYTWDLTNFNDGEYEITAIGKTSTGEAASKPVLASVQKFSFRWISPTADQKISATTPVRMEINGAYEKDNLTAPTGMIVEISTTNVLALYTSPYKGQAKQRAGTHEWVYEWNTNDSYNGKYRITAKIGALTMDPPLVVEITNPVTTAPSTSTGNQNTNTAVKNTNTASLTNTSINTSTSPRNTNSQSSNANATSATNANAAVTNSSATNAANTNTSTLPDADGDKLSDDEEKTLGTNPNNVDSDGDGLFDYEEVKTQKTDPLKSDTDGDGYSDFMEVHSGNDPRKIPGDKTSTPPPAPKPVEEPKTAGNLTPATLFVTKVQNSTSAPVTPANTNASNQNTQNINESTNNSLSATEDNKIIFEGKGPPNQVLTLFIYSADPLVVTVKTDENGDWSYELDKSLENGEHELYVTVTDDTGKIQSKSNPVSFFIQEAKAVGPEGFRADANVQETPGSSLTNVYLMISGALVLIAVLVGIALAFRRKHDDTQSF</sequence>
<dbReference type="AlphaFoldDB" id="A0A1F6C133"/>
<feature type="transmembrane region" description="Helical" evidence="6">
    <location>
        <begin position="850"/>
        <end position="871"/>
    </location>
</feature>
<comment type="caution">
    <text evidence="8">The sequence shown here is derived from an EMBL/GenBank/DDBJ whole genome shotgun (WGS) entry which is preliminary data.</text>
</comment>
<feature type="compositionally biased region" description="Low complexity" evidence="5">
    <location>
        <begin position="546"/>
        <end position="609"/>
    </location>
</feature>
<feature type="region of interest" description="Disordered" evidence="5">
    <location>
        <begin position="296"/>
        <end position="330"/>
    </location>
</feature>
<dbReference type="InterPro" id="IPR013783">
    <property type="entry name" value="Ig-like_fold"/>
</dbReference>
<accession>A0A1F6C133</accession>
<evidence type="ECO:0000256" key="5">
    <source>
        <dbReference type="SAM" id="MobiDB-lite"/>
    </source>
</evidence>
<feature type="domain" description="Bacterial Ig-like" evidence="7">
    <location>
        <begin position="743"/>
        <end position="820"/>
    </location>
</feature>
<keyword evidence="3" id="KW-0732">Signal</keyword>
<keyword evidence="2" id="KW-0964">Secreted</keyword>
<dbReference type="Pfam" id="PF18884">
    <property type="entry name" value="TSP3_bac"/>
    <property type="match status" value="3"/>
</dbReference>
<feature type="region of interest" description="Disordered" evidence="5">
    <location>
        <begin position="536"/>
        <end position="702"/>
    </location>
</feature>
<evidence type="ECO:0000256" key="4">
    <source>
        <dbReference type="ARBA" id="ARBA00022837"/>
    </source>
</evidence>
<dbReference type="Pfam" id="PF17957">
    <property type="entry name" value="Big_7"/>
    <property type="match status" value="1"/>
</dbReference>
<keyword evidence="6" id="KW-1133">Transmembrane helix</keyword>